<protein>
    <submittedName>
        <fullName evidence="3">M24 family metallopeptidase</fullName>
    </submittedName>
</protein>
<keyword evidence="4" id="KW-1185">Reference proteome</keyword>
<dbReference type="InterPro" id="IPR000994">
    <property type="entry name" value="Pept_M24"/>
</dbReference>
<proteinExistence type="predicted"/>
<dbReference type="PANTHER" id="PTHR46112">
    <property type="entry name" value="AMINOPEPTIDASE"/>
    <property type="match status" value="1"/>
</dbReference>
<organism evidence="3 4">
    <name type="scientific">Georgenia thermotolerans</name>
    <dbReference type="NCBI Taxonomy" id="527326"/>
    <lineage>
        <taxon>Bacteria</taxon>
        <taxon>Bacillati</taxon>
        <taxon>Actinomycetota</taxon>
        <taxon>Actinomycetes</taxon>
        <taxon>Micrococcales</taxon>
        <taxon>Bogoriellaceae</taxon>
        <taxon>Georgenia</taxon>
    </lineage>
</organism>
<gene>
    <name evidence="3" type="ORF">GB883_02530</name>
</gene>
<dbReference type="OrthoDB" id="9806388at2"/>
<dbReference type="Pfam" id="PF01321">
    <property type="entry name" value="Creatinase_N"/>
    <property type="match status" value="1"/>
</dbReference>
<dbReference type="EMBL" id="WHJE01000006">
    <property type="protein sequence ID" value="KAE8765672.1"/>
    <property type="molecule type" value="Genomic_DNA"/>
</dbReference>
<dbReference type="Proteomes" id="UP000451860">
    <property type="component" value="Unassembled WGS sequence"/>
</dbReference>
<dbReference type="RefSeq" id="WP_152202650.1">
    <property type="nucleotide sequence ID" value="NZ_VUKF01000016.1"/>
</dbReference>
<evidence type="ECO:0000313" key="4">
    <source>
        <dbReference type="Proteomes" id="UP000451860"/>
    </source>
</evidence>
<dbReference type="Pfam" id="PF00557">
    <property type="entry name" value="Peptidase_M24"/>
    <property type="match status" value="1"/>
</dbReference>
<feature type="domain" description="Creatinase N-terminal" evidence="2">
    <location>
        <begin position="18"/>
        <end position="158"/>
    </location>
</feature>
<dbReference type="Gene3D" id="3.90.230.10">
    <property type="entry name" value="Creatinase/methionine aminopeptidase superfamily"/>
    <property type="match status" value="1"/>
</dbReference>
<reference evidence="3 4" key="1">
    <citation type="submission" date="2019-10" db="EMBL/GenBank/DDBJ databases">
        <title>Georgenia wutianyii sp. nov. and Georgenia yuyongxinii sp. nov. isolated from plateau pika (Ochotona curzoniae) in the Qinghai-Tibet plateau of China.</title>
        <authorList>
            <person name="Tian Z."/>
        </authorList>
    </citation>
    <scope>NUCLEOTIDE SEQUENCE [LARGE SCALE GENOMIC DNA]</scope>
    <source>
        <strain evidence="3 4">DSM 21501</strain>
    </source>
</reference>
<dbReference type="PANTHER" id="PTHR46112:SF2">
    <property type="entry name" value="XAA-PRO AMINOPEPTIDASE P-RELATED"/>
    <property type="match status" value="1"/>
</dbReference>
<feature type="domain" description="Peptidase M24" evidence="1">
    <location>
        <begin position="166"/>
        <end position="364"/>
    </location>
</feature>
<dbReference type="InterPro" id="IPR036005">
    <property type="entry name" value="Creatinase/aminopeptidase-like"/>
</dbReference>
<dbReference type="SUPFAM" id="SSF55920">
    <property type="entry name" value="Creatinase/aminopeptidase"/>
    <property type="match status" value="1"/>
</dbReference>
<sequence length="383" mass="41792">MTRIRTQSTVTDRRPVVDRLTERMAQEGLDVLVVQSKENIRYLTGHLIQSQELDMRHRTFLAFLGADGRCSLVASRSEVPEIESSTQGVDVFGYDEFSDDLTDVLRWVIDDTGIGGGRMGIEEDSVTVQVADRLREILADVHGTMRPALHVLDAARAIKTAPEISLMRRAANSAVTAQKALYDTVDATFTERDIASFLVGHLFSAGADGYKTIQVAAGRRSRLANPTPQDIEVGEGQPIKIDLFPVFDGYLSDTGRTFSIGSAEPGLVYQWSQAEDMLAQLGAHIEPGMTGDAVWAYYVRLLASRGLEPAMKFLGHGLGLGLHEAPFIAPGSTELIEPGMVLALEPVTEHDGVGLHIENVYEVSDSGLVNLTEGYGKEYCVVR</sequence>
<dbReference type="InterPro" id="IPR000587">
    <property type="entry name" value="Creatinase_N"/>
</dbReference>
<comment type="caution">
    <text evidence="3">The sequence shown here is derived from an EMBL/GenBank/DDBJ whole genome shotgun (WGS) entry which is preliminary data.</text>
</comment>
<accession>A0A7J5UTS0</accession>
<evidence type="ECO:0000259" key="2">
    <source>
        <dbReference type="Pfam" id="PF01321"/>
    </source>
</evidence>
<dbReference type="InterPro" id="IPR050659">
    <property type="entry name" value="Peptidase_M24B"/>
</dbReference>
<evidence type="ECO:0000313" key="3">
    <source>
        <dbReference type="EMBL" id="KAE8765672.1"/>
    </source>
</evidence>
<name>A0A7J5UTS0_9MICO</name>
<dbReference type="AlphaFoldDB" id="A0A7J5UTS0"/>
<dbReference type="SUPFAM" id="SSF53092">
    <property type="entry name" value="Creatinase/prolidase N-terminal domain"/>
    <property type="match status" value="1"/>
</dbReference>
<dbReference type="Gene3D" id="3.40.350.10">
    <property type="entry name" value="Creatinase/prolidase N-terminal domain"/>
    <property type="match status" value="1"/>
</dbReference>
<dbReference type="InterPro" id="IPR029149">
    <property type="entry name" value="Creatin/AminoP/Spt16_N"/>
</dbReference>
<evidence type="ECO:0000259" key="1">
    <source>
        <dbReference type="Pfam" id="PF00557"/>
    </source>
</evidence>
<dbReference type="CDD" id="cd01066">
    <property type="entry name" value="APP_MetAP"/>
    <property type="match status" value="1"/>
</dbReference>